<feature type="compositionally biased region" description="Low complexity" evidence="1">
    <location>
        <begin position="85"/>
        <end position="95"/>
    </location>
</feature>
<name>A0A8K0UD81_9AGAR</name>
<keyword evidence="3" id="KW-1185">Reference proteome</keyword>
<organism evidence="2 3">
    <name type="scientific">Cristinia sonorae</name>
    <dbReference type="NCBI Taxonomy" id="1940300"/>
    <lineage>
        <taxon>Eukaryota</taxon>
        <taxon>Fungi</taxon>
        <taxon>Dikarya</taxon>
        <taxon>Basidiomycota</taxon>
        <taxon>Agaricomycotina</taxon>
        <taxon>Agaricomycetes</taxon>
        <taxon>Agaricomycetidae</taxon>
        <taxon>Agaricales</taxon>
        <taxon>Pleurotineae</taxon>
        <taxon>Stephanosporaceae</taxon>
        <taxon>Cristinia</taxon>
    </lineage>
</organism>
<comment type="caution">
    <text evidence="2">The sequence shown here is derived from an EMBL/GenBank/DDBJ whole genome shotgun (WGS) entry which is preliminary data.</text>
</comment>
<dbReference type="EMBL" id="JAEVFJ010000062">
    <property type="protein sequence ID" value="KAH8077760.1"/>
    <property type="molecule type" value="Genomic_DNA"/>
</dbReference>
<proteinExistence type="predicted"/>
<gene>
    <name evidence="2" type="ORF">BXZ70DRAFT_1012896</name>
</gene>
<dbReference type="OrthoDB" id="2590867at2759"/>
<protein>
    <submittedName>
        <fullName evidence="2">Uncharacterized protein</fullName>
    </submittedName>
</protein>
<reference evidence="2" key="1">
    <citation type="journal article" date="2021" name="New Phytol.">
        <title>Evolutionary innovations through gain and loss of genes in the ectomycorrhizal Boletales.</title>
        <authorList>
            <person name="Wu G."/>
            <person name="Miyauchi S."/>
            <person name="Morin E."/>
            <person name="Kuo A."/>
            <person name="Drula E."/>
            <person name="Varga T."/>
            <person name="Kohler A."/>
            <person name="Feng B."/>
            <person name="Cao Y."/>
            <person name="Lipzen A."/>
            <person name="Daum C."/>
            <person name="Hundley H."/>
            <person name="Pangilinan J."/>
            <person name="Johnson J."/>
            <person name="Barry K."/>
            <person name="LaButti K."/>
            <person name="Ng V."/>
            <person name="Ahrendt S."/>
            <person name="Min B."/>
            <person name="Choi I.G."/>
            <person name="Park H."/>
            <person name="Plett J.M."/>
            <person name="Magnuson J."/>
            <person name="Spatafora J.W."/>
            <person name="Nagy L.G."/>
            <person name="Henrissat B."/>
            <person name="Grigoriev I.V."/>
            <person name="Yang Z.L."/>
            <person name="Xu J."/>
            <person name="Martin F.M."/>
        </authorList>
    </citation>
    <scope>NUCLEOTIDE SEQUENCE</scope>
    <source>
        <strain evidence="2">KKN 215</strain>
    </source>
</reference>
<evidence type="ECO:0000313" key="2">
    <source>
        <dbReference type="EMBL" id="KAH8077760.1"/>
    </source>
</evidence>
<feature type="region of interest" description="Disordered" evidence="1">
    <location>
        <begin position="34"/>
        <end position="98"/>
    </location>
</feature>
<dbReference type="Proteomes" id="UP000813824">
    <property type="component" value="Unassembled WGS sequence"/>
</dbReference>
<evidence type="ECO:0000256" key="1">
    <source>
        <dbReference type="SAM" id="MobiDB-lite"/>
    </source>
</evidence>
<dbReference type="AlphaFoldDB" id="A0A8K0UD81"/>
<evidence type="ECO:0000313" key="3">
    <source>
        <dbReference type="Proteomes" id="UP000813824"/>
    </source>
</evidence>
<accession>A0A8K0UD81</accession>
<sequence length="157" mass="15526">MASSASNAGNSVGQKVKGAAETVHGIGESLRGGAMDFVDSATGSHRQHPETQRGAAETEQGIARMENHNSVNTSTTHPHPHTHGSHATTHPATGAVPQIGTTLGTNHTKAPTRNNDDAEGALGSTLSGVGGTAGAGYGGVNDAMMGSGGVNGGRGLL</sequence>